<dbReference type="AlphaFoldDB" id="A0A931GC92"/>
<name>A0A931GC92_9BACT</name>
<evidence type="ECO:0000313" key="3">
    <source>
        <dbReference type="Proteomes" id="UP000706172"/>
    </source>
</evidence>
<proteinExistence type="predicted"/>
<accession>A0A931GC92</accession>
<evidence type="ECO:0000256" key="1">
    <source>
        <dbReference type="SAM" id="MobiDB-lite"/>
    </source>
</evidence>
<feature type="region of interest" description="Disordered" evidence="1">
    <location>
        <begin position="1"/>
        <end position="21"/>
    </location>
</feature>
<reference evidence="2" key="1">
    <citation type="submission" date="2020-07" db="EMBL/GenBank/DDBJ databases">
        <title>Severe corrosion of carbon steel in oil field produced water can be linked to methanogenic archaea containing a special type of NiFe hydrogenase.</title>
        <authorList>
            <person name="Lahme S."/>
            <person name="Mand J."/>
            <person name="Longwell J."/>
            <person name="Smith R."/>
            <person name="Enning D."/>
        </authorList>
    </citation>
    <scope>NUCLEOTIDE SEQUENCE</scope>
    <source>
        <strain evidence="2">MIC098Bin6</strain>
    </source>
</reference>
<sequence>MEKETGRAGVTDMQNMSAMIDKKGRYSDININPEDDESEDDEMANALCLMNLMINKNRLRKDVTEP</sequence>
<gene>
    <name evidence="2" type="ORF">H0S81_09325</name>
</gene>
<dbReference type="Proteomes" id="UP000706172">
    <property type="component" value="Unassembled WGS sequence"/>
</dbReference>
<dbReference type="EMBL" id="JACCQK010000583">
    <property type="protein sequence ID" value="MBG0780109.1"/>
    <property type="molecule type" value="Genomic_DNA"/>
</dbReference>
<comment type="caution">
    <text evidence="2">The sequence shown here is derived from an EMBL/GenBank/DDBJ whole genome shotgun (WGS) entry which is preliminary data.</text>
</comment>
<organism evidence="2 3">
    <name type="scientific">Desulfotignum balticum</name>
    <dbReference type="NCBI Taxonomy" id="115781"/>
    <lineage>
        <taxon>Bacteria</taxon>
        <taxon>Pseudomonadati</taxon>
        <taxon>Thermodesulfobacteriota</taxon>
        <taxon>Desulfobacteria</taxon>
        <taxon>Desulfobacterales</taxon>
        <taxon>Desulfobacteraceae</taxon>
        <taxon>Desulfotignum</taxon>
    </lineage>
</organism>
<protein>
    <submittedName>
        <fullName evidence="2">Uncharacterized protein</fullName>
    </submittedName>
</protein>
<evidence type="ECO:0000313" key="2">
    <source>
        <dbReference type="EMBL" id="MBG0780109.1"/>
    </source>
</evidence>